<feature type="compositionally biased region" description="Low complexity" evidence="5">
    <location>
        <begin position="171"/>
        <end position="185"/>
    </location>
</feature>
<comment type="caution">
    <text evidence="6">The sequence shown here is derived from an EMBL/GenBank/DDBJ whole genome shotgun (WGS) entry which is preliminary data.</text>
</comment>
<accession>A0A559LY25</accession>
<dbReference type="EMBL" id="QGML01008283">
    <property type="protein sequence ID" value="TVY85605.1"/>
    <property type="molecule type" value="Genomic_DNA"/>
</dbReference>
<evidence type="ECO:0000256" key="2">
    <source>
        <dbReference type="ARBA" id="ARBA00011022"/>
    </source>
</evidence>
<feature type="compositionally biased region" description="Basic residues" evidence="5">
    <location>
        <begin position="53"/>
        <end position="68"/>
    </location>
</feature>
<keyword evidence="4" id="KW-0539">Nucleus</keyword>
<comment type="similarity">
    <text evidence="2">Belongs to the SLX9 family.</text>
</comment>
<organism evidence="6 7">
    <name type="scientific">Lachnellula willkommii</name>
    <dbReference type="NCBI Taxonomy" id="215461"/>
    <lineage>
        <taxon>Eukaryota</taxon>
        <taxon>Fungi</taxon>
        <taxon>Dikarya</taxon>
        <taxon>Ascomycota</taxon>
        <taxon>Pezizomycotina</taxon>
        <taxon>Leotiomycetes</taxon>
        <taxon>Helotiales</taxon>
        <taxon>Lachnaceae</taxon>
        <taxon>Lachnellula</taxon>
    </lineage>
</organism>
<dbReference type="InterPro" id="IPR028160">
    <property type="entry name" value="Slx9-like"/>
</dbReference>
<feature type="non-terminal residue" evidence="6">
    <location>
        <position position="1"/>
    </location>
</feature>
<proteinExistence type="inferred from homology"/>
<evidence type="ECO:0000256" key="4">
    <source>
        <dbReference type="ARBA" id="ARBA00023242"/>
    </source>
</evidence>
<keyword evidence="7" id="KW-1185">Reference proteome</keyword>
<feature type="compositionally biased region" description="Gly residues" evidence="5">
    <location>
        <begin position="102"/>
        <end position="111"/>
    </location>
</feature>
<name>A0A559LY25_9HELO</name>
<dbReference type="AlphaFoldDB" id="A0A559LY25"/>
<evidence type="ECO:0000313" key="7">
    <source>
        <dbReference type="Proteomes" id="UP000315522"/>
    </source>
</evidence>
<evidence type="ECO:0000256" key="5">
    <source>
        <dbReference type="SAM" id="MobiDB-lite"/>
    </source>
</evidence>
<feature type="compositionally biased region" description="Low complexity" evidence="5">
    <location>
        <begin position="38"/>
        <end position="50"/>
    </location>
</feature>
<dbReference type="GO" id="GO:0005730">
    <property type="term" value="C:nucleolus"/>
    <property type="evidence" value="ECO:0007669"/>
    <property type="project" value="UniProtKB-SubCell"/>
</dbReference>
<dbReference type="GO" id="GO:0030688">
    <property type="term" value="C:preribosome, small subunit precursor"/>
    <property type="evidence" value="ECO:0007669"/>
    <property type="project" value="InterPro"/>
</dbReference>
<protein>
    <recommendedName>
        <fullName evidence="3">Ribosome biogenesis protein SLX9</fullName>
    </recommendedName>
</protein>
<sequence>APTAPKKRPSMRSKASASASSRPSSSSSNPHSGSGLITRPPTSTPSLSSNSKKDKRVIKSSLFKHRIEKAHPTPATKRRRPSKKLVSNLDALADALPDIEGMGMGKVGGGKIKMDSLTSGKGLMRRRGKVEGVERERFGRNLGLLMGSASTGASTSPSTLTAASVVGGQGQTAQPQLQPQPSATAKRFQALRAWIGETMEKDGAFEGK</sequence>
<feature type="compositionally biased region" description="Basic residues" evidence="5">
    <location>
        <begin position="1"/>
        <end position="11"/>
    </location>
</feature>
<feature type="region of interest" description="Disordered" evidence="5">
    <location>
        <begin position="1"/>
        <end position="85"/>
    </location>
</feature>
<evidence type="ECO:0000256" key="3">
    <source>
        <dbReference type="ARBA" id="ARBA00021321"/>
    </source>
</evidence>
<evidence type="ECO:0000313" key="6">
    <source>
        <dbReference type="EMBL" id="TVY85605.1"/>
    </source>
</evidence>
<reference evidence="6 7" key="1">
    <citation type="submission" date="2018-05" db="EMBL/GenBank/DDBJ databases">
        <title>Genome sequencing and assembly of the regulated plant pathogen Lachnellula willkommii and related sister species for the development of diagnostic species identification markers.</title>
        <authorList>
            <person name="Giroux E."/>
            <person name="Bilodeau G."/>
        </authorList>
    </citation>
    <scope>NUCLEOTIDE SEQUENCE [LARGE SCALE GENOMIC DNA]</scope>
    <source>
        <strain evidence="6 7">CBS 172.35</strain>
    </source>
</reference>
<feature type="region of interest" description="Disordered" evidence="5">
    <location>
        <begin position="100"/>
        <end position="131"/>
    </location>
</feature>
<feature type="region of interest" description="Disordered" evidence="5">
    <location>
        <begin position="147"/>
        <end position="185"/>
    </location>
</feature>
<gene>
    <name evidence="6" type="ORF">LAWI1_G008982</name>
</gene>
<dbReference type="GO" id="GO:0030686">
    <property type="term" value="C:90S preribosome"/>
    <property type="evidence" value="ECO:0007669"/>
    <property type="project" value="InterPro"/>
</dbReference>
<dbReference type="GO" id="GO:0000462">
    <property type="term" value="P:maturation of SSU-rRNA from tricistronic rRNA transcript (SSU-rRNA, 5.8S rRNA, LSU-rRNA)"/>
    <property type="evidence" value="ECO:0007669"/>
    <property type="project" value="InterPro"/>
</dbReference>
<dbReference type="Pfam" id="PF15341">
    <property type="entry name" value="SLX9"/>
    <property type="match status" value="1"/>
</dbReference>
<comment type="subcellular location">
    <subcellularLocation>
        <location evidence="1">Nucleus</location>
        <location evidence="1">Nucleolus</location>
    </subcellularLocation>
</comment>
<evidence type="ECO:0000256" key="1">
    <source>
        <dbReference type="ARBA" id="ARBA00004604"/>
    </source>
</evidence>
<dbReference type="Proteomes" id="UP000315522">
    <property type="component" value="Unassembled WGS sequence"/>
</dbReference>
<feature type="compositionally biased region" description="Low complexity" evidence="5">
    <location>
        <begin position="148"/>
        <end position="164"/>
    </location>
</feature>
<feature type="compositionally biased region" description="Low complexity" evidence="5">
    <location>
        <begin position="12"/>
        <end position="28"/>
    </location>
</feature>